<keyword evidence="2" id="KW-1185">Reference proteome</keyword>
<name>A0ABQ9W9T6_SAGOE</name>
<organism evidence="1 2">
    <name type="scientific">Saguinus oedipus</name>
    <name type="common">Cotton-top tamarin</name>
    <name type="synonym">Oedipomidas oedipus</name>
    <dbReference type="NCBI Taxonomy" id="9490"/>
    <lineage>
        <taxon>Eukaryota</taxon>
        <taxon>Metazoa</taxon>
        <taxon>Chordata</taxon>
        <taxon>Craniata</taxon>
        <taxon>Vertebrata</taxon>
        <taxon>Euteleostomi</taxon>
        <taxon>Mammalia</taxon>
        <taxon>Eutheria</taxon>
        <taxon>Euarchontoglires</taxon>
        <taxon>Primates</taxon>
        <taxon>Haplorrhini</taxon>
        <taxon>Platyrrhini</taxon>
        <taxon>Cebidae</taxon>
        <taxon>Callitrichinae</taxon>
        <taxon>Saguinus</taxon>
    </lineage>
</organism>
<proteinExistence type="predicted"/>
<feature type="non-terminal residue" evidence="1">
    <location>
        <position position="97"/>
    </location>
</feature>
<reference evidence="1 2" key="1">
    <citation type="submission" date="2023-05" db="EMBL/GenBank/DDBJ databases">
        <title>B98-5 Cell Line De Novo Hybrid Assembly: An Optical Mapping Approach.</title>
        <authorList>
            <person name="Kananen K."/>
            <person name="Auerbach J.A."/>
            <person name="Kautto E."/>
            <person name="Blachly J.S."/>
        </authorList>
    </citation>
    <scope>NUCLEOTIDE SEQUENCE [LARGE SCALE GENOMIC DNA]</scope>
    <source>
        <strain evidence="1">B95-8</strain>
        <tissue evidence="1">Cell line</tissue>
    </source>
</reference>
<comment type="caution">
    <text evidence="1">The sequence shown here is derived from an EMBL/GenBank/DDBJ whole genome shotgun (WGS) entry which is preliminary data.</text>
</comment>
<gene>
    <name evidence="1" type="ORF">P7K49_005284</name>
</gene>
<protein>
    <submittedName>
        <fullName evidence="1">Uncharacterized protein</fullName>
    </submittedName>
</protein>
<dbReference type="EMBL" id="JASSZA010000002">
    <property type="protein sequence ID" value="KAK2118397.1"/>
    <property type="molecule type" value="Genomic_DNA"/>
</dbReference>
<accession>A0ABQ9W9T6</accession>
<sequence>MYLGHRGSQPVTVLTKHLRGQEEGGQLLCHSAPHPSQDDDVAEATEAGLIRMEEEEFFIEPLEKGLAAQEAEQGRVHMVYRRPPTSPPLGESQALDT</sequence>
<evidence type="ECO:0000313" key="2">
    <source>
        <dbReference type="Proteomes" id="UP001266305"/>
    </source>
</evidence>
<dbReference type="Proteomes" id="UP001266305">
    <property type="component" value="Unassembled WGS sequence"/>
</dbReference>
<evidence type="ECO:0000313" key="1">
    <source>
        <dbReference type="EMBL" id="KAK2118397.1"/>
    </source>
</evidence>